<feature type="compositionally biased region" description="Acidic residues" evidence="1">
    <location>
        <begin position="425"/>
        <end position="453"/>
    </location>
</feature>
<name>A0A9P6FPF8_9FUNG</name>
<feature type="region of interest" description="Disordered" evidence="1">
    <location>
        <begin position="1"/>
        <end position="213"/>
    </location>
</feature>
<feature type="compositionally biased region" description="Polar residues" evidence="1">
    <location>
        <begin position="515"/>
        <end position="527"/>
    </location>
</feature>
<feature type="compositionally biased region" description="Basic and acidic residues" evidence="1">
    <location>
        <begin position="374"/>
        <end position="388"/>
    </location>
</feature>
<dbReference type="AlphaFoldDB" id="A0A9P6FPF8"/>
<reference evidence="2" key="1">
    <citation type="journal article" date="2020" name="Fungal Divers.">
        <title>Resolving the Mortierellaceae phylogeny through synthesis of multi-gene phylogenetics and phylogenomics.</title>
        <authorList>
            <person name="Vandepol N."/>
            <person name="Liber J."/>
            <person name="Desiro A."/>
            <person name="Na H."/>
            <person name="Kennedy M."/>
            <person name="Barry K."/>
            <person name="Grigoriev I.V."/>
            <person name="Miller A.N."/>
            <person name="O'Donnell K."/>
            <person name="Stajich J.E."/>
            <person name="Bonito G."/>
        </authorList>
    </citation>
    <scope>NUCLEOTIDE SEQUENCE</scope>
    <source>
        <strain evidence="2">KOD1015</strain>
    </source>
</reference>
<dbReference type="EMBL" id="JAABOA010003702">
    <property type="protein sequence ID" value="KAF9578390.1"/>
    <property type="molecule type" value="Genomic_DNA"/>
</dbReference>
<protein>
    <submittedName>
        <fullName evidence="2">Uncharacterized protein</fullName>
    </submittedName>
</protein>
<feature type="compositionally biased region" description="Acidic residues" evidence="1">
    <location>
        <begin position="547"/>
        <end position="572"/>
    </location>
</feature>
<accession>A0A9P6FPF8</accession>
<feature type="compositionally biased region" description="Acidic residues" evidence="1">
    <location>
        <begin position="360"/>
        <end position="373"/>
    </location>
</feature>
<comment type="caution">
    <text evidence="2">The sequence shown here is derived from an EMBL/GenBank/DDBJ whole genome shotgun (WGS) entry which is preliminary data.</text>
</comment>
<evidence type="ECO:0000313" key="3">
    <source>
        <dbReference type="Proteomes" id="UP000780801"/>
    </source>
</evidence>
<feature type="region of interest" description="Disordered" evidence="1">
    <location>
        <begin position="607"/>
        <end position="663"/>
    </location>
</feature>
<feature type="compositionally biased region" description="Low complexity" evidence="1">
    <location>
        <begin position="92"/>
        <end position="133"/>
    </location>
</feature>
<evidence type="ECO:0000256" key="1">
    <source>
        <dbReference type="SAM" id="MobiDB-lite"/>
    </source>
</evidence>
<evidence type="ECO:0000313" key="2">
    <source>
        <dbReference type="EMBL" id="KAF9578390.1"/>
    </source>
</evidence>
<sequence length="933" mass="101761">MSATRSRPSPLPANPSPSPKASLDGPSPPQSPLVPGVSHRGSRKSLLKDLSKFLQNHSRRSSLSKAPERMPTAAPVSPMADQPVTPYLDPYPSTTMLPSSSPHSMSIESISSPPSHPSTPSSSTSSLHPTMTPDSQSSPMAMRGVLPPSVLASEGSERRGSLSRLGRTLTRKLKRGRVASDPDLDLHNTHPGRVSTGSNPSSTSSLSEPSETAAVVVPEPMLSSIIAPAPLPGMAPMRTSASVAVIMAKPEPRKNRSAARPPPPQQLKLVRTRSHGSSLHGSGGGHHVVSKSSARVRRWLHLDTSKMNPAMSDAQAMTIVRPQQTPPPSPLLRPAQRMPVEPMAPLESLLPEPRPQTVVEEQEEEEEVEEDPMPEVRPRKRYSEDISKRPSKIPPRSSSLPRSFYPGTTPASYKRRSCELTVLEGEGEEEEEEEYEDIAESDMIAEEDEEEENHDDRHRNESSTNSDPSHHDLLLAITPTMTTTKTAQELTASIQGSLPAPTVPVEEKEEEGQETTLSPNDTSSDSTPVLPLLSVTGPEGVVLDPCANDDMDAGQDNGDDEDETLSEVEHEDDAIALLETTRQAAVAAEVAAHVAHQTCEKELVPVQEMGSEESHRHDHHPRKQSISRKKHHPADPYEHMDRESRKVVMKRQQEHRGQSPRTSSEIDVAARCLGEEAPAVADEVAAAAAVLVTIVVEPRSGTSMRKTTTRTSSFGSDMDLNEDFVSLEMSTPWLDNSRREAQRPRLEAPPPVLLLMPPLRTALVDPETVRNLKRKTLATAAESDVTASSPTAPESPIEVSYAVTECVTEDQISITVEEQETTVVEESMAVLDTLPFPLSSSSSASSTCSLPSMMTLKDDGDEEDKHNPFDDLFEMSKEVDHETDEVKEETDPQVGVLQTLHQMYPKAAMLWKGHDESRAACQRLFFWNPETSS</sequence>
<feature type="compositionally biased region" description="Polar residues" evidence="1">
    <location>
        <begin position="487"/>
        <end position="496"/>
    </location>
</feature>
<proteinExistence type="predicted"/>
<feature type="compositionally biased region" description="Basic and acidic residues" evidence="1">
    <location>
        <begin position="178"/>
        <end position="188"/>
    </location>
</feature>
<feature type="compositionally biased region" description="Low complexity" evidence="1">
    <location>
        <begin position="195"/>
        <end position="212"/>
    </location>
</feature>
<feature type="compositionally biased region" description="Pro residues" evidence="1">
    <location>
        <begin position="9"/>
        <end position="18"/>
    </location>
</feature>
<feature type="region of interest" description="Disordered" evidence="1">
    <location>
        <begin position="342"/>
        <end position="572"/>
    </location>
</feature>
<feature type="compositionally biased region" description="Basic and acidic residues" evidence="1">
    <location>
        <begin position="633"/>
        <end position="657"/>
    </location>
</feature>
<organism evidence="2 3">
    <name type="scientific">Lunasporangiospora selenospora</name>
    <dbReference type="NCBI Taxonomy" id="979761"/>
    <lineage>
        <taxon>Eukaryota</taxon>
        <taxon>Fungi</taxon>
        <taxon>Fungi incertae sedis</taxon>
        <taxon>Mucoromycota</taxon>
        <taxon>Mortierellomycotina</taxon>
        <taxon>Mortierellomycetes</taxon>
        <taxon>Mortierellales</taxon>
        <taxon>Mortierellaceae</taxon>
        <taxon>Lunasporangiospora</taxon>
    </lineage>
</organism>
<keyword evidence="3" id="KW-1185">Reference proteome</keyword>
<dbReference type="Proteomes" id="UP000780801">
    <property type="component" value="Unassembled WGS sequence"/>
</dbReference>
<gene>
    <name evidence="2" type="ORF">BGW38_005834</name>
</gene>
<feature type="compositionally biased region" description="Basic residues" evidence="1">
    <location>
        <begin position="617"/>
        <end position="632"/>
    </location>
</feature>
<feature type="compositionally biased region" description="Low complexity" evidence="1">
    <location>
        <begin position="394"/>
        <end position="403"/>
    </location>
</feature>